<dbReference type="EMBL" id="BK015552">
    <property type="protein sequence ID" value="DAE12444.1"/>
    <property type="molecule type" value="Genomic_DNA"/>
</dbReference>
<organism evidence="1">
    <name type="scientific">CrAss-like virus sp. ctjK323</name>
    <dbReference type="NCBI Taxonomy" id="2825839"/>
    <lineage>
        <taxon>Viruses</taxon>
        <taxon>Duplodnaviria</taxon>
        <taxon>Heunggongvirae</taxon>
        <taxon>Uroviricota</taxon>
        <taxon>Caudoviricetes</taxon>
        <taxon>Crassvirales</taxon>
    </lineage>
</organism>
<sequence length="305" mass="33682">MMINNSYSFLAIGKTQESKEAQEFKKYVGVGSSFVVAVNPTKKELENIYGHEIANDPEYVVDTDNGKEARITFIVKTDPDTCNGVEMINRMMFTLRNAPAYNQDQTKAQVIDKFGNVTWANAEDAKAGKPILTKNGNPAKIAPDYRIACVGEADLIGFLKPYLCVGDAFNYVNGSWVLKENTDDFVFGLEHIKDYFKGDFSEIKEAIALQPNNKVKLLYGVRTTDEGKQYQAIATRNGMILPNYAGSKALARLEKDLANAKDNGSYASTEFAVQELTEYNVQATNLNAAPVETDTVSGSGDMPWD</sequence>
<reference evidence="1" key="1">
    <citation type="journal article" date="2021" name="Proc. Natl. Acad. Sci. U.S.A.">
        <title>A Catalog of Tens of Thousands of Viruses from Human Metagenomes Reveals Hidden Associations with Chronic Diseases.</title>
        <authorList>
            <person name="Tisza M.J."/>
            <person name="Buck C.B."/>
        </authorList>
    </citation>
    <scope>NUCLEOTIDE SEQUENCE</scope>
    <source>
        <strain evidence="1">CtjK323</strain>
    </source>
</reference>
<name>A0A8S5Q1P0_9CAUD</name>
<protein>
    <submittedName>
        <fullName evidence="1">Uncharacterized protein</fullName>
    </submittedName>
</protein>
<accession>A0A8S5Q1P0</accession>
<evidence type="ECO:0000313" key="1">
    <source>
        <dbReference type="EMBL" id="DAE12444.1"/>
    </source>
</evidence>
<proteinExistence type="predicted"/>